<keyword evidence="6" id="KW-0949">S-adenosyl-L-methionine</keyword>
<gene>
    <name evidence="9" type="ORF">TELCIR_09975</name>
</gene>
<keyword evidence="10" id="KW-1185">Reference proteome</keyword>
<keyword evidence="4" id="KW-0489">Methyltransferase</keyword>
<dbReference type="OrthoDB" id="269804at2759"/>
<dbReference type="EMBL" id="KZ347188">
    <property type="protein sequence ID" value="PIO68242.1"/>
    <property type="molecule type" value="Genomic_DNA"/>
</dbReference>
<dbReference type="AlphaFoldDB" id="A0A2G9UET1"/>
<evidence type="ECO:0000256" key="8">
    <source>
        <dbReference type="ARBA" id="ARBA00022884"/>
    </source>
</evidence>
<dbReference type="GO" id="GO:0032040">
    <property type="term" value="C:small-subunit processome"/>
    <property type="evidence" value="ECO:0007669"/>
    <property type="project" value="TreeGrafter"/>
</dbReference>
<dbReference type="GO" id="GO:0070037">
    <property type="term" value="F:rRNA (pseudouridine) methyltransferase activity"/>
    <property type="evidence" value="ECO:0007669"/>
    <property type="project" value="InterPro"/>
</dbReference>
<dbReference type="Gene3D" id="3.40.1280.10">
    <property type="match status" value="1"/>
</dbReference>
<evidence type="ECO:0000256" key="2">
    <source>
        <dbReference type="ARBA" id="ARBA00022517"/>
    </source>
</evidence>
<dbReference type="InterPro" id="IPR029028">
    <property type="entry name" value="Alpha/beta_knot_MTases"/>
</dbReference>
<accession>A0A2G9UET1</accession>
<comment type="similarity">
    <text evidence="1">Belongs to the class IV-like SAM-binding methyltransferase superfamily. RNA methyltransferase NEP1 family.</text>
</comment>
<dbReference type="InterPro" id="IPR029026">
    <property type="entry name" value="tRNA_m1G_MTases_N"/>
</dbReference>
<organism evidence="9 10">
    <name type="scientific">Teladorsagia circumcincta</name>
    <name type="common">Brown stomach worm</name>
    <name type="synonym">Ostertagia circumcincta</name>
    <dbReference type="NCBI Taxonomy" id="45464"/>
    <lineage>
        <taxon>Eukaryota</taxon>
        <taxon>Metazoa</taxon>
        <taxon>Ecdysozoa</taxon>
        <taxon>Nematoda</taxon>
        <taxon>Chromadorea</taxon>
        <taxon>Rhabditida</taxon>
        <taxon>Rhabditina</taxon>
        <taxon>Rhabditomorpha</taxon>
        <taxon>Strongyloidea</taxon>
        <taxon>Trichostrongylidae</taxon>
        <taxon>Teladorsagia</taxon>
    </lineage>
</organism>
<dbReference type="PANTHER" id="PTHR12636">
    <property type="entry name" value="NEP1/MRA1"/>
    <property type="match status" value="1"/>
</dbReference>
<evidence type="ECO:0008006" key="11">
    <source>
        <dbReference type="Google" id="ProtNLM"/>
    </source>
</evidence>
<evidence type="ECO:0000313" key="10">
    <source>
        <dbReference type="Proteomes" id="UP000230423"/>
    </source>
</evidence>
<dbReference type="InterPro" id="IPR005304">
    <property type="entry name" value="Rbsml_bgen_MeTrfase_EMG1/NEP1"/>
</dbReference>
<dbReference type="Pfam" id="PF03587">
    <property type="entry name" value="EMG1"/>
    <property type="match status" value="1"/>
</dbReference>
<dbReference type="SUPFAM" id="SSF75217">
    <property type="entry name" value="alpha/beta knot"/>
    <property type="match status" value="1"/>
</dbReference>
<keyword evidence="5" id="KW-0808">Transferase</keyword>
<dbReference type="GO" id="GO:0019843">
    <property type="term" value="F:rRNA binding"/>
    <property type="evidence" value="ECO:0007669"/>
    <property type="project" value="UniProtKB-KW"/>
</dbReference>
<sequence length="71" mass="7667">MTFNTEELIQPNKLMSPEEEAPLVVAIGGIAKGKIITDYTDQDVKISNYPLSAALTCAKVTSGLEEIWGVI</sequence>
<evidence type="ECO:0000256" key="3">
    <source>
        <dbReference type="ARBA" id="ARBA00022552"/>
    </source>
</evidence>
<keyword evidence="8" id="KW-0694">RNA-binding</keyword>
<keyword evidence="3" id="KW-0698">rRNA processing</keyword>
<name>A0A2G9UET1_TELCI</name>
<proteinExistence type="inferred from homology"/>
<dbReference type="Proteomes" id="UP000230423">
    <property type="component" value="Unassembled WGS sequence"/>
</dbReference>
<evidence type="ECO:0000256" key="7">
    <source>
        <dbReference type="ARBA" id="ARBA00022730"/>
    </source>
</evidence>
<reference evidence="9 10" key="1">
    <citation type="submission" date="2015-09" db="EMBL/GenBank/DDBJ databases">
        <title>Draft genome of the parasitic nematode Teladorsagia circumcincta isolate WARC Sus (inbred).</title>
        <authorList>
            <person name="Mitreva M."/>
        </authorList>
    </citation>
    <scope>NUCLEOTIDE SEQUENCE [LARGE SCALE GENOMIC DNA]</scope>
    <source>
        <strain evidence="9 10">S</strain>
    </source>
</reference>
<keyword evidence="7" id="KW-0699">rRNA-binding</keyword>
<evidence type="ECO:0000256" key="6">
    <source>
        <dbReference type="ARBA" id="ARBA00022691"/>
    </source>
</evidence>
<dbReference type="PANTHER" id="PTHR12636:SF5">
    <property type="entry name" value="RIBOSOMAL RNA SMALL SUBUNIT METHYLTRANSFERASE NEP1"/>
    <property type="match status" value="1"/>
</dbReference>
<keyword evidence="2" id="KW-0690">Ribosome biogenesis</keyword>
<evidence type="ECO:0000256" key="4">
    <source>
        <dbReference type="ARBA" id="ARBA00022603"/>
    </source>
</evidence>
<evidence type="ECO:0000256" key="1">
    <source>
        <dbReference type="ARBA" id="ARBA00008115"/>
    </source>
</evidence>
<evidence type="ECO:0000313" key="9">
    <source>
        <dbReference type="EMBL" id="PIO68242.1"/>
    </source>
</evidence>
<evidence type="ECO:0000256" key="5">
    <source>
        <dbReference type="ARBA" id="ARBA00022679"/>
    </source>
</evidence>
<dbReference type="GO" id="GO:0070475">
    <property type="term" value="P:rRNA base methylation"/>
    <property type="evidence" value="ECO:0007669"/>
    <property type="project" value="InterPro"/>
</dbReference>
<protein>
    <recommendedName>
        <fullName evidence="11">Nep1 ribosome biogenesis protein</fullName>
    </recommendedName>
</protein>